<evidence type="ECO:0000313" key="1">
    <source>
        <dbReference type="EMBL" id="MEV0974765.1"/>
    </source>
</evidence>
<proteinExistence type="predicted"/>
<dbReference type="Proteomes" id="UP001551675">
    <property type="component" value="Unassembled WGS sequence"/>
</dbReference>
<dbReference type="CDD" id="cd00719">
    <property type="entry name" value="GIY-YIG_SF"/>
    <property type="match status" value="1"/>
</dbReference>
<accession>A0ABV3GT06</accession>
<evidence type="ECO:0000313" key="2">
    <source>
        <dbReference type="Proteomes" id="UP001551675"/>
    </source>
</evidence>
<organism evidence="1 2">
    <name type="scientific">Microtetraspora glauca</name>
    <dbReference type="NCBI Taxonomy" id="1996"/>
    <lineage>
        <taxon>Bacteria</taxon>
        <taxon>Bacillati</taxon>
        <taxon>Actinomycetota</taxon>
        <taxon>Actinomycetes</taxon>
        <taxon>Streptosporangiales</taxon>
        <taxon>Streptosporangiaceae</taxon>
        <taxon>Microtetraspora</taxon>
    </lineage>
</organism>
<dbReference type="EMBL" id="JBFALK010000035">
    <property type="protein sequence ID" value="MEV0974765.1"/>
    <property type="molecule type" value="Genomic_DNA"/>
</dbReference>
<name>A0ABV3GT06_MICGL</name>
<dbReference type="RefSeq" id="WP_358141742.1">
    <property type="nucleotide sequence ID" value="NZ_JBFALK010000035.1"/>
</dbReference>
<keyword evidence="2" id="KW-1185">Reference proteome</keyword>
<protein>
    <submittedName>
        <fullName evidence="1">GIY-YIG nuclease family protein</fullName>
    </submittedName>
</protein>
<gene>
    <name evidence="1" type="ORF">AB0I59_39755</name>
</gene>
<comment type="caution">
    <text evidence="1">The sequence shown here is derived from an EMBL/GenBank/DDBJ whole genome shotgun (WGS) entry which is preliminary data.</text>
</comment>
<reference evidence="1 2" key="1">
    <citation type="submission" date="2024-06" db="EMBL/GenBank/DDBJ databases">
        <title>The Natural Products Discovery Center: Release of the First 8490 Sequenced Strains for Exploring Actinobacteria Biosynthetic Diversity.</title>
        <authorList>
            <person name="Kalkreuter E."/>
            <person name="Kautsar S.A."/>
            <person name="Yang D."/>
            <person name="Bader C.D."/>
            <person name="Teijaro C.N."/>
            <person name="Fluegel L."/>
            <person name="Davis C.M."/>
            <person name="Simpson J.R."/>
            <person name="Lauterbach L."/>
            <person name="Steele A.D."/>
            <person name="Gui C."/>
            <person name="Meng S."/>
            <person name="Li G."/>
            <person name="Viehrig K."/>
            <person name="Ye F."/>
            <person name="Su P."/>
            <person name="Kiefer A.F."/>
            <person name="Nichols A."/>
            <person name="Cepeda A.J."/>
            <person name="Yan W."/>
            <person name="Fan B."/>
            <person name="Jiang Y."/>
            <person name="Adhikari A."/>
            <person name="Zheng C.-J."/>
            <person name="Schuster L."/>
            <person name="Cowan T.M."/>
            <person name="Smanski M.J."/>
            <person name="Chevrette M.G."/>
            <person name="De Carvalho L.P.S."/>
            <person name="Shen B."/>
        </authorList>
    </citation>
    <scope>NUCLEOTIDE SEQUENCE [LARGE SCALE GENOMIC DNA]</scope>
    <source>
        <strain evidence="1 2">NPDC050100</strain>
    </source>
</reference>
<sequence length="158" mass="17375">MTRPAITFDMARARQVHDVLSNLIPGIGHPQPYNPLGVVTGSLFPIIVPVEEVLRGHVYGEVTSAVYVITDDAYTVRYVGSVDRSSPALRNRIRAHLAPGTIARQAWTGVGLIRVPDELRHEKVLLCEGWAGRALDPLDNIRLPLVGGRSWTPRRQAA</sequence>